<sequence>MRLFSLFAGLLTMIVSSCQQPDKKTATAPTDSTQTVNIIHPGPQCFTQIMGKDTAYLEFETDNEVVTGQLEYKPFEKDKNKGTISGTIMDNIIEVDYHYMSEGIMSVRKAIFKLNDDNIFEAKATKQDKDGQPLFDQDYSKLQFDSIPFVKGNCR</sequence>
<accession>A0A6N8JGF9</accession>
<dbReference type="AlphaFoldDB" id="A0A6N8JGF9"/>
<keyword evidence="2" id="KW-1185">Reference proteome</keyword>
<dbReference type="PROSITE" id="PS51257">
    <property type="entry name" value="PROKAR_LIPOPROTEIN"/>
    <property type="match status" value="1"/>
</dbReference>
<dbReference type="OrthoDB" id="794403at2"/>
<organism evidence="1 2">
    <name type="scientific">Chitinophaga oryziterrae</name>
    <dbReference type="NCBI Taxonomy" id="1031224"/>
    <lineage>
        <taxon>Bacteria</taxon>
        <taxon>Pseudomonadati</taxon>
        <taxon>Bacteroidota</taxon>
        <taxon>Chitinophagia</taxon>
        <taxon>Chitinophagales</taxon>
        <taxon>Chitinophagaceae</taxon>
        <taxon>Chitinophaga</taxon>
    </lineage>
</organism>
<dbReference type="Proteomes" id="UP000468388">
    <property type="component" value="Unassembled WGS sequence"/>
</dbReference>
<evidence type="ECO:0000313" key="2">
    <source>
        <dbReference type="Proteomes" id="UP000468388"/>
    </source>
</evidence>
<dbReference type="RefSeq" id="WP_157302860.1">
    <property type="nucleotide sequence ID" value="NZ_BAAAZB010000021.1"/>
</dbReference>
<evidence type="ECO:0008006" key="3">
    <source>
        <dbReference type="Google" id="ProtNLM"/>
    </source>
</evidence>
<name>A0A6N8JGF9_9BACT</name>
<gene>
    <name evidence="1" type="ORF">GO495_25850</name>
</gene>
<comment type="caution">
    <text evidence="1">The sequence shown here is derived from an EMBL/GenBank/DDBJ whole genome shotgun (WGS) entry which is preliminary data.</text>
</comment>
<protein>
    <recommendedName>
        <fullName evidence="3">Copper resistance protein NlpE</fullName>
    </recommendedName>
</protein>
<dbReference type="EMBL" id="WRXO01000010">
    <property type="protein sequence ID" value="MVT44044.1"/>
    <property type="molecule type" value="Genomic_DNA"/>
</dbReference>
<reference evidence="1 2" key="1">
    <citation type="submission" date="2019-12" db="EMBL/GenBank/DDBJ databases">
        <title>The draft genomic sequence of strain Chitinophaga oryziterrae JCM 16595.</title>
        <authorList>
            <person name="Zhang X."/>
        </authorList>
    </citation>
    <scope>NUCLEOTIDE SEQUENCE [LARGE SCALE GENOMIC DNA]</scope>
    <source>
        <strain evidence="1 2">JCM 16595</strain>
    </source>
</reference>
<proteinExistence type="predicted"/>
<evidence type="ECO:0000313" key="1">
    <source>
        <dbReference type="EMBL" id="MVT44044.1"/>
    </source>
</evidence>